<proteinExistence type="predicted"/>
<feature type="region of interest" description="Disordered" evidence="1">
    <location>
        <begin position="105"/>
        <end position="130"/>
    </location>
</feature>
<dbReference type="STRING" id="229921.ADN01_13010"/>
<comment type="caution">
    <text evidence="3">The sequence shown here is derived from an EMBL/GenBank/DDBJ whole genome shotgun (WGS) entry which is preliminary data.</text>
</comment>
<keyword evidence="4" id="KW-1185">Reference proteome</keyword>
<dbReference type="AlphaFoldDB" id="A0A0P6XAU5"/>
<dbReference type="RefSeq" id="WP_062417350.1">
    <property type="nucleotide sequence ID" value="NZ_DF967974.1"/>
</dbReference>
<evidence type="ECO:0000313" key="2">
    <source>
        <dbReference type="EMBL" id="KPL79857.1"/>
    </source>
</evidence>
<protein>
    <submittedName>
        <fullName evidence="3">Uncharacterized protein</fullName>
    </submittedName>
</protein>
<sequence length="130" mass="14441">MKLDVWLYGVLRKYGTDPSQIGFARVNAELPAGASMGDLLAMLHLPTQERGITFVNGNLSALPGFQPDLGHVFEDGDRVALFDLKSMWPFQYRNGAAMTEAMRQAVAENPESLLHHQHGDEDSRGEDQEQ</sequence>
<gene>
    <name evidence="2" type="ORF">ADN01_13010</name>
    <name evidence="3" type="ORF">ADN01_13065</name>
</gene>
<reference evidence="3 4" key="1">
    <citation type="submission" date="2015-07" db="EMBL/GenBank/DDBJ databases">
        <title>Genome sequence of Levilinea saccharolytica DSM 16555.</title>
        <authorList>
            <person name="Hemp J."/>
            <person name="Ward L.M."/>
            <person name="Pace L.A."/>
            <person name="Fischer W.W."/>
        </authorList>
    </citation>
    <scope>NUCLEOTIDE SEQUENCE [LARGE SCALE GENOMIC DNA]</scope>
    <source>
        <strain evidence="3 4">KIBI-1</strain>
    </source>
</reference>
<evidence type="ECO:0000313" key="4">
    <source>
        <dbReference type="Proteomes" id="UP000050501"/>
    </source>
</evidence>
<accession>A0A0P6XAU5</accession>
<dbReference type="EMBL" id="LGCM01000045">
    <property type="protein sequence ID" value="KPL79862.1"/>
    <property type="molecule type" value="Genomic_DNA"/>
</dbReference>
<organism evidence="3 4">
    <name type="scientific">Levilinea saccharolytica</name>
    <dbReference type="NCBI Taxonomy" id="229921"/>
    <lineage>
        <taxon>Bacteria</taxon>
        <taxon>Bacillati</taxon>
        <taxon>Chloroflexota</taxon>
        <taxon>Anaerolineae</taxon>
        <taxon>Anaerolineales</taxon>
        <taxon>Anaerolineaceae</taxon>
        <taxon>Levilinea</taxon>
    </lineage>
</organism>
<evidence type="ECO:0000313" key="3">
    <source>
        <dbReference type="EMBL" id="KPL79862.1"/>
    </source>
</evidence>
<feature type="compositionally biased region" description="Basic and acidic residues" evidence="1">
    <location>
        <begin position="113"/>
        <end position="130"/>
    </location>
</feature>
<evidence type="ECO:0000256" key="1">
    <source>
        <dbReference type="SAM" id="MobiDB-lite"/>
    </source>
</evidence>
<dbReference type="EMBL" id="LGCM01000045">
    <property type="protein sequence ID" value="KPL79857.1"/>
    <property type="molecule type" value="Genomic_DNA"/>
</dbReference>
<name>A0A0P6XAU5_9CHLR</name>
<dbReference type="Proteomes" id="UP000050501">
    <property type="component" value="Unassembled WGS sequence"/>
</dbReference>
<dbReference type="OrthoDB" id="162766at2"/>